<evidence type="ECO:0000313" key="2">
    <source>
        <dbReference type="Proteomes" id="UP000730481"/>
    </source>
</evidence>
<dbReference type="Proteomes" id="UP000730481">
    <property type="component" value="Unassembled WGS sequence"/>
</dbReference>
<reference evidence="1" key="2">
    <citation type="submission" date="2020-02" db="EMBL/GenBank/DDBJ databases">
        <title>Identification and distribution of gene clusters putatively required for synthesis of sphingolipid metabolism inhibitors in phylogenetically diverse species of the filamentous fungus Fusarium.</title>
        <authorList>
            <person name="Kim H.-S."/>
            <person name="Busman M."/>
            <person name="Brown D.W."/>
            <person name="Divon H."/>
            <person name="Uhlig S."/>
            <person name="Proctor R.H."/>
        </authorList>
    </citation>
    <scope>NUCLEOTIDE SEQUENCE</scope>
    <source>
        <strain evidence="1">NRRL 25174</strain>
    </source>
</reference>
<organism evidence="1 2">
    <name type="scientific">Fusarium beomiforme</name>
    <dbReference type="NCBI Taxonomy" id="44412"/>
    <lineage>
        <taxon>Eukaryota</taxon>
        <taxon>Fungi</taxon>
        <taxon>Dikarya</taxon>
        <taxon>Ascomycota</taxon>
        <taxon>Pezizomycotina</taxon>
        <taxon>Sordariomycetes</taxon>
        <taxon>Hypocreomycetidae</taxon>
        <taxon>Hypocreales</taxon>
        <taxon>Nectriaceae</taxon>
        <taxon>Fusarium</taxon>
        <taxon>Fusarium burgessii species complex</taxon>
    </lineage>
</organism>
<evidence type="ECO:0000313" key="1">
    <source>
        <dbReference type="EMBL" id="KAF4337777.1"/>
    </source>
</evidence>
<gene>
    <name evidence="1" type="ORF">FBEOM_8374</name>
</gene>
<protein>
    <submittedName>
        <fullName evidence="1">Uncharacterized protein</fullName>
    </submittedName>
</protein>
<proteinExistence type="predicted"/>
<keyword evidence="2" id="KW-1185">Reference proteome</keyword>
<reference evidence="1" key="1">
    <citation type="journal article" date="2017" name="Mycologia">
        <title>Fusarium algeriense, sp. nov., a novel toxigenic crown rot pathogen of durum wheat from Algeria is nested in the Fusarium burgessii species complex.</title>
        <authorList>
            <person name="Laraba I."/>
            <person name="Keddad A."/>
            <person name="Boureghda H."/>
            <person name="Abdallah N."/>
            <person name="Vaughan M.M."/>
            <person name="Proctor R.H."/>
            <person name="Busman M."/>
            <person name="O'Donnell K."/>
        </authorList>
    </citation>
    <scope>NUCLEOTIDE SEQUENCE</scope>
    <source>
        <strain evidence="1">NRRL 25174</strain>
    </source>
</reference>
<sequence length="212" mass="23918">MYRLFGKKIITNRELGPGGKSLKDIGTPGRTNLVEALSDMEVEADRVSDHLDSNDEWIVTESQNQVKPSDSSNPKPKVEMTVLVTDRLIASLKAAMEEDDYFTLEGMHRRAMEKPRVRVEHWLEGVVEPEPEYLSDDGHSVSSHEEDRNVATVYELPKEEAHKVTKFNAPIYDDELHIGPDDDVALSSAAFWMDWGMSAVREYRASAIKTGK</sequence>
<name>A0A9P5AH11_9HYPO</name>
<dbReference type="AlphaFoldDB" id="A0A9P5AH11"/>
<dbReference type="OrthoDB" id="5058271at2759"/>
<accession>A0A9P5AH11</accession>
<dbReference type="EMBL" id="PVQB02000385">
    <property type="protein sequence ID" value="KAF4337777.1"/>
    <property type="molecule type" value="Genomic_DNA"/>
</dbReference>
<comment type="caution">
    <text evidence="1">The sequence shown here is derived from an EMBL/GenBank/DDBJ whole genome shotgun (WGS) entry which is preliminary data.</text>
</comment>